<keyword evidence="4" id="KW-1185">Reference proteome</keyword>
<feature type="compositionally biased region" description="Basic and acidic residues" evidence="1">
    <location>
        <begin position="119"/>
        <end position="133"/>
    </location>
</feature>
<evidence type="ECO:0000259" key="2">
    <source>
        <dbReference type="PROSITE" id="PS50245"/>
    </source>
</evidence>
<feature type="compositionally biased region" description="Basic and acidic residues" evidence="1">
    <location>
        <begin position="71"/>
        <end position="91"/>
    </location>
</feature>
<gene>
    <name evidence="3" type="ORF">L228DRAFT_248822</name>
</gene>
<dbReference type="RefSeq" id="XP_018186615.1">
    <property type="nucleotide sequence ID" value="XM_018332945.1"/>
</dbReference>
<feature type="region of interest" description="Disordered" evidence="1">
    <location>
        <begin position="1"/>
        <end position="377"/>
    </location>
</feature>
<dbReference type="InParanoid" id="A0A165FJU3"/>
<feature type="domain" description="CAP-Gly" evidence="2">
    <location>
        <begin position="233"/>
        <end position="279"/>
    </location>
</feature>
<name>A0A165FJU3_XYLHT</name>
<dbReference type="PROSITE" id="PS50245">
    <property type="entry name" value="CAP_GLY_2"/>
    <property type="match status" value="1"/>
</dbReference>
<feature type="compositionally biased region" description="Polar residues" evidence="1">
    <location>
        <begin position="338"/>
        <end position="354"/>
    </location>
</feature>
<feature type="compositionally biased region" description="Basic and acidic residues" evidence="1">
    <location>
        <begin position="326"/>
        <end position="337"/>
    </location>
</feature>
<feature type="compositionally biased region" description="Polar residues" evidence="1">
    <location>
        <begin position="19"/>
        <end position="29"/>
    </location>
</feature>
<dbReference type="STRING" id="1328760.A0A165FJU3"/>
<evidence type="ECO:0000313" key="3">
    <source>
        <dbReference type="EMBL" id="KZF21060.1"/>
    </source>
</evidence>
<feature type="compositionally biased region" description="Basic and acidic residues" evidence="1">
    <location>
        <begin position="291"/>
        <end position="303"/>
    </location>
</feature>
<dbReference type="AlphaFoldDB" id="A0A165FJU3"/>
<evidence type="ECO:0000256" key="1">
    <source>
        <dbReference type="SAM" id="MobiDB-lite"/>
    </source>
</evidence>
<dbReference type="OrthoDB" id="2402960at2759"/>
<dbReference type="Proteomes" id="UP000076632">
    <property type="component" value="Unassembled WGS sequence"/>
</dbReference>
<accession>A0A165FJU3</accession>
<dbReference type="OMA" id="PFAQTAS"/>
<evidence type="ECO:0000313" key="4">
    <source>
        <dbReference type="Proteomes" id="UP000076632"/>
    </source>
</evidence>
<protein>
    <recommendedName>
        <fullName evidence="2">CAP-Gly domain-containing protein</fullName>
    </recommendedName>
</protein>
<dbReference type="InterPro" id="IPR000938">
    <property type="entry name" value="CAP-Gly_domain"/>
</dbReference>
<organism evidence="3 4">
    <name type="scientific">Xylona heveae (strain CBS 132557 / TC161)</name>
    <dbReference type="NCBI Taxonomy" id="1328760"/>
    <lineage>
        <taxon>Eukaryota</taxon>
        <taxon>Fungi</taxon>
        <taxon>Dikarya</taxon>
        <taxon>Ascomycota</taxon>
        <taxon>Pezizomycotina</taxon>
        <taxon>Xylonomycetes</taxon>
        <taxon>Xylonales</taxon>
        <taxon>Xylonaceae</taxon>
        <taxon>Xylona</taxon>
    </lineage>
</organism>
<dbReference type="EMBL" id="KV407461">
    <property type="protein sequence ID" value="KZF21060.1"/>
    <property type="molecule type" value="Genomic_DNA"/>
</dbReference>
<feature type="compositionally biased region" description="Gly residues" evidence="1">
    <location>
        <begin position="277"/>
        <end position="289"/>
    </location>
</feature>
<feature type="compositionally biased region" description="Basic and acidic residues" evidence="1">
    <location>
        <begin position="1"/>
        <end position="11"/>
    </location>
</feature>
<dbReference type="GeneID" id="28898082"/>
<sequence>MESSRYADHQPEPAPPATSSPLEPETSSIPAFEVAGTDEDAFAQTRQAEDLFFDDFTPVEETIVIPARPAETTEPRNENSREAHGQNERRGGRGRGIRPRPSNIEPKPEGETEGSNQPGKDKPKESGAVRGDRSGTGGVRKPKLTEDELSARLESIKLKNKELEEAHRRAEADEASFRQREKLAQAKVREERQNRQALEGERERNRQRKLKALQGREWDAEKNEEDYNQDRSRGSQFRRGAYGGVAYDGARPGYGANDGQYDGDSYAPRGGRDRGNFRGGRGRGGGRGGGGHRESSAPNHSEKQQQPQKPPTADDFPALPGGSSEKIAEEKTSDKDNVSSQAPETAPSSIQMPESTDAKGTWAEQVEAGMPITPAAT</sequence>
<proteinExistence type="predicted"/>
<feature type="compositionally biased region" description="Basic and acidic residues" evidence="1">
    <location>
        <begin position="143"/>
        <end position="204"/>
    </location>
</feature>
<reference evidence="3 4" key="1">
    <citation type="journal article" date="2016" name="Fungal Biol.">
        <title>The genome of Xylona heveae provides a window into fungal endophytism.</title>
        <authorList>
            <person name="Gazis R."/>
            <person name="Kuo A."/>
            <person name="Riley R."/>
            <person name="LaButti K."/>
            <person name="Lipzen A."/>
            <person name="Lin J."/>
            <person name="Amirebrahimi M."/>
            <person name="Hesse C.N."/>
            <person name="Spatafora J.W."/>
            <person name="Henrissat B."/>
            <person name="Hainaut M."/>
            <person name="Grigoriev I.V."/>
            <person name="Hibbett D.S."/>
        </authorList>
    </citation>
    <scope>NUCLEOTIDE SEQUENCE [LARGE SCALE GENOMIC DNA]</scope>
    <source>
        <strain evidence="3 4">TC161</strain>
    </source>
</reference>